<comment type="caution">
    <text evidence="2">The sequence shown here is derived from an EMBL/GenBank/DDBJ whole genome shotgun (WGS) entry which is preliminary data.</text>
</comment>
<feature type="compositionally biased region" description="Low complexity" evidence="1">
    <location>
        <begin position="105"/>
        <end position="118"/>
    </location>
</feature>
<organism evidence="2 3">
    <name type="scientific">Rubroshorea leprosula</name>
    <dbReference type="NCBI Taxonomy" id="152421"/>
    <lineage>
        <taxon>Eukaryota</taxon>
        <taxon>Viridiplantae</taxon>
        <taxon>Streptophyta</taxon>
        <taxon>Embryophyta</taxon>
        <taxon>Tracheophyta</taxon>
        <taxon>Spermatophyta</taxon>
        <taxon>Magnoliopsida</taxon>
        <taxon>eudicotyledons</taxon>
        <taxon>Gunneridae</taxon>
        <taxon>Pentapetalae</taxon>
        <taxon>rosids</taxon>
        <taxon>malvids</taxon>
        <taxon>Malvales</taxon>
        <taxon>Dipterocarpaceae</taxon>
        <taxon>Rubroshorea</taxon>
    </lineage>
</organism>
<reference evidence="2 3" key="1">
    <citation type="journal article" date="2021" name="Commun. Biol.">
        <title>The genome of Shorea leprosula (Dipterocarpaceae) highlights the ecological relevance of drought in aseasonal tropical rainforests.</title>
        <authorList>
            <person name="Ng K.K.S."/>
            <person name="Kobayashi M.J."/>
            <person name="Fawcett J.A."/>
            <person name="Hatakeyama M."/>
            <person name="Paape T."/>
            <person name="Ng C.H."/>
            <person name="Ang C.C."/>
            <person name="Tnah L.H."/>
            <person name="Lee C.T."/>
            <person name="Nishiyama T."/>
            <person name="Sese J."/>
            <person name="O'Brien M.J."/>
            <person name="Copetti D."/>
            <person name="Mohd Noor M.I."/>
            <person name="Ong R.C."/>
            <person name="Putra M."/>
            <person name="Sireger I.Z."/>
            <person name="Indrioko S."/>
            <person name="Kosugi Y."/>
            <person name="Izuno A."/>
            <person name="Isagi Y."/>
            <person name="Lee S.L."/>
            <person name="Shimizu K.K."/>
        </authorList>
    </citation>
    <scope>NUCLEOTIDE SEQUENCE [LARGE SCALE GENOMIC DNA]</scope>
    <source>
        <strain evidence="2">214</strain>
    </source>
</reference>
<dbReference type="AlphaFoldDB" id="A0AAV5HVX7"/>
<evidence type="ECO:0000313" key="2">
    <source>
        <dbReference type="EMBL" id="GKU90109.1"/>
    </source>
</evidence>
<proteinExistence type="predicted"/>
<accession>A0AAV5HVX7</accession>
<keyword evidence="3" id="KW-1185">Reference proteome</keyword>
<feature type="region of interest" description="Disordered" evidence="1">
    <location>
        <begin position="56"/>
        <end position="142"/>
    </location>
</feature>
<gene>
    <name evidence="2" type="ORF">SLEP1_g4150</name>
</gene>
<name>A0AAV5HVX7_9ROSI</name>
<sequence length="295" mass="32888">MGDGKREEEMINDGDPLMNATAEEIEVARILLELPYLIGGGECRLWSCFTWGGRKRRTDADSDDTAGSLPRVESSSSPTTTSLPYLHRTEEEDIALPSKNVDQVSSPARPRSFSPPSRHQSEDKPKNLKKNGSSKNRIEELLGENDKLSKEIEEIKVENEKVQNYLDKLKSYNLALKARKAKFEKPHLEAEKSLNLETELASDHHQQLPASQFYQGPFILYQTAEPLQLSIASGKAHEFWSPVSISDLNVPAKMEVGLDFGARVRGAAEARQGRRAVCKLKSTKGSISTRPQDGR</sequence>
<dbReference type="Proteomes" id="UP001054252">
    <property type="component" value="Unassembled WGS sequence"/>
</dbReference>
<evidence type="ECO:0000313" key="3">
    <source>
        <dbReference type="Proteomes" id="UP001054252"/>
    </source>
</evidence>
<dbReference type="PANTHER" id="PTHR37614:SF2">
    <property type="entry name" value="OS02G0121400 PROTEIN"/>
    <property type="match status" value="1"/>
</dbReference>
<protein>
    <submittedName>
        <fullName evidence="2">Uncharacterized protein</fullName>
    </submittedName>
</protein>
<dbReference type="EMBL" id="BPVZ01000004">
    <property type="protein sequence ID" value="GKU90109.1"/>
    <property type="molecule type" value="Genomic_DNA"/>
</dbReference>
<dbReference type="PANTHER" id="PTHR37614">
    <property type="entry name" value="OS02G0121400 PROTEIN"/>
    <property type="match status" value="1"/>
</dbReference>
<evidence type="ECO:0000256" key="1">
    <source>
        <dbReference type="SAM" id="MobiDB-lite"/>
    </source>
</evidence>